<evidence type="ECO:0000256" key="1">
    <source>
        <dbReference type="ARBA" id="ARBA00023015"/>
    </source>
</evidence>
<feature type="domain" description="HTH marR-type" evidence="4">
    <location>
        <begin position="6"/>
        <end position="142"/>
    </location>
</feature>
<keyword evidence="2" id="KW-0238">DNA-binding</keyword>
<evidence type="ECO:0000313" key="5">
    <source>
        <dbReference type="EMBL" id="EOA04355.1"/>
    </source>
</evidence>
<dbReference type="SUPFAM" id="SSF46785">
    <property type="entry name" value="Winged helix' DNA-binding domain"/>
    <property type="match status" value="1"/>
</dbReference>
<dbReference type="AlphaFoldDB" id="A0AAI9N3E7"/>
<dbReference type="SMART" id="SM00347">
    <property type="entry name" value="HTH_MARR"/>
    <property type="match status" value="1"/>
</dbReference>
<evidence type="ECO:0000313" key="6">
    <source>
        <dbReference type="Proteomes" id="UP000006772"/>
    </source>
</evidence>
<evidence type="ECO:0000256" key="2">
    <source>
        <dbReference type="ARBA" id="ARBA00023125"/>
    </source>
</evidence>
<organism evidence="5 6">
    <name type="scientific">Herbaspirillum frisingense GSF30</name>
    <dbReference type="NCBI Taxonomy" id="864073"/>
    <lineage>
        <taxon>Bacteria</taxon>
        <taxon>Pseudomonadati</taxon>
        <taxon>Pseudomonadota</taxon>
        <taxon>Betaproteobacteria</taxon>
        <taxon>Burkholderiales</taxon>
        <taxon>Oxalobacteraceae</taxon>
        <taxon>Herbaspirillum</taxon>
    </lineage>
</organism>
<dbReference type="InterPro" id="IPR000835">
    <property type="entry name" value="HTH_MarR-typ"/>
</dbReference>
<comment type="caution">
    <text evidence="5">The sequence shown here is derived from an EMBL/GenBank/DDBJ whole genome shotgun (WGS) entry which is preliminary data.</text>
</comment>
<protein>
    <submittedName>
        <fullName evidence="5">Transcription regulator protein</fullName>
    </submittedName>
</protein>
<dbReference type="Gene3D" id="1.10.10.10">
    <property type="entry name" value="Winged helix-like DNA-binding domain superfamily/Winged helix DNA-binding domain"/>
    <property type="match status" value="1"/>
</dbReference>
<dbReference type="EMBL" id="AEEC02000016">
    <property type="protein sequence ID" value="EOA04355.1"/>
    <property type="molecule type" value="Genomic_DNA"/>
</dbReference>
<dbReference type="GO" id="GO:0003677">
    <property type="term" value="F:DNA binding"/>
    <property type="evidence" value="ECO:0007669"/>
    <property type="project" value="UniProtKB-KW"/>
</dbReference>
<evidence type="ECO:0000259" key="4">
    <source>
        <dbReference type="PROSITE" id="PS50995"/>
    </source>
</evidence>
<dbReference type="PANTHER" id="PTHR42756:SF1">
    <property type="entry name" value="TRANSCRIPTIONAL REPRESSOR OF EMRAB OPERON"/>
    <property type="match status" value="1"/>
</dbReference>
<dbReference type="PROSITE" id="PS50995">
    <property type="entry name" value="HTH_MARR_2"/>
    <property type="match status" value="1"/>
</dbReference>
<dbReference type="InterPro" id="IPR036388">
    <property type="entry name" value="WH-like_DNA-bd_sf"/>
</dbReference>
<proteinExistence type="predicted"/>
<reference evidence="5 6" key="1">
    <citation type="journal article" date="2013" name="Front. Microbiol.">
        <title>The genome of the endophytic bacterium H. frisingense GSF30(T) identifies diverse strategies in the Herbaspirillum genus to interact with plants.</title>
        <authorList>
            <person name="Straub D."/>
            <person name="Rothballer M."/>
            <person name="Hartmann A."/>
            <person name="Ludewig U."/>
        </authorList>
    </citation>
    <scope>NUCLEOTIDE SEQUENCE [LARGE SCALE GENOMIC DNA]</scope>
    <source>
        <strain evidence="5 6">GSF30</strain>
    </source>
</reference>
<accession>A0AAI9N3E7</accession>
<dbReference type="PANTHER" id="PTHR42756">
    <property type="entry name" value="TRANSCRIPTIONAL REGULATOR, MARR"/>
    <property type="match status" value="1"/>
</dbReference>
<gene>
    <name evidence="5" type="ORF">HFRIS_012744</name>
</gene>
<evidence type="ECO:0000256" key="3">
    <source>
        <dbReference type="ARBA" id="ARBA00023163"/>
    </source>
</evidence>
<keyword evidence="1" id="KW-0805">Transcription regulation</keyword>
<dbReference type="Proteomes" id="UP000006772">
    <property type="component" value="Unassembled WGS sequence"/>
</dbReference>
<name>A0AAI9N3E7_9BURK</name>
<dbReference type="InterPro" id="IPR036390">
    <property type="entry name" value="WH_DNA-bd_sf"/>
</dbReference>
<sequence>MPMSKDICTCAPLRRLTRRITIIYDHHLQDSDLSITQYSLISRIGRKGPIANITLAQDMGMDRSTLSRALKPLMAAGWVETVDLPEEALLDKRSFALQLSRAGQAKLEEARPRWRRAQDEIDRRLGPKLAREFNDIIEDAYARLQEA</sequence>
<keyword evidence="3" id="KW-0804">Transcription</keyword>
<dbReference type="Pfam" id="PF01047">
    <property type="entry name" value="MarR"/>
    <property type="match status" value="1"/>
</dbReference>
<dbReference type="GO" id="GO:0003700">
    <property type="term" value="F:DNA-binding transcription factor activity"/>
    <property type="evidence" value="ECO:0007669"/>
    <property type="project" value="InterPro"/>
</dbReference>